<evidence type="ECO:0000256" key="2">
    <source>
        <dbReference type="ARBA" id="ARBA00022079"/>
    </source>
</evidence>
<accession>A0AAV0Q5L0</accession>
<dbReference type="PANTHER" id="PTHR13946:SF28">
    <property type="entry name" value="DNA-DIRECTED RNA POLYMERASES I AND III SUBUNIT RPAC2"/>
    <property type="match status" value="1"/>
</dbReference>
<sequence length="119" mass="13362">MCVAGNRREMEHGSLNDPSKATFSFVDEDHTLANSVRFCLNQDPRVSVCGYSIPHPSDARVNIRIQTTGEPAREVLKDGCQNLMLMCQHVRGTLDKAVTDFRMNNPTKMETKSDSEMET</sequence>
<reference evidence="8" key="1">
    <citation type="submission" date="2022-08" db="EMBL/GenBank/DDBJ databases">
        <authorList>
            <person name="Gutierrez-Valencia J."/>
        </authorList>
    </citation>
    <scope>NUCLEOTIDE SEQUENCE</scope>
</reference>
<evidence type="ECO:0000313" key="8">
    <source>
        <dbReference type="EMBL" id="CAI0540319.1"/>
    </source>
</evidence>
<dbReference type="GO" id="GO:0003677">
    <property type="term" value="F:DNA binding"/>
    <property type="evidence" value="ECO:0007669"/>
    <property type="project" value="InterPro"/>
</dbReference>
<dbReference type="PANTHER" id="PTHR13946">
    <property type="entry name" value="DNA-DIRECTED RNA POLYMERASE I,II,III"/>
    <property type="match status" value="1"/>
</dbReference>
<gene>
    <name evidence="8" type="ORF">LITE_LOCUS41631</name>
</gene>
<dbReference type="AlphaFoldDB" id="A0AAV0Q5L0"/>
<dbReference type="SUPFAM" id="SSF55257">
    <property type="entry name" value="RBP11-like subunits of RNA polymerase"/>
    <property type="match status" value="1"/>
</dbReference>
<dbReference type="GO" id="GO:0046983">
    <property type="term" value="F:protein dimerization activity"/>
    <property type="evidence" value="ECO:0007669"/>
    <property type="project" value="InterPro"/>
</dbReference>
<keyword evidence="5" id="KW-0539">Nucleus</keyword>
<dbReference type="FunFam" id="3.30.1360.10:FF:000006">
    <property type="entry name" value="DNA-directed RNA polymerases I and III subunit RPAC2"/>
    <property type="match status" value="1"/>
</dbReference>
<evidence type="ECO:0000256" key="6">
    <source>
        <dbReference type="ARBA" id="ARBA00025751"/>
    </source>
</evidence>
<dbReference type="GO" id="GO:0006362">
    <property type="term" value="P:transcription elongation by RNA polymerase I"/>
    <property type="evidence" value="ECO:0007669"/>
    <property type="project" value="TreeGrafter"/>
</dbReference>
<evidence type="ECO:0000256" key="1">
    <source>
        <dbReference type="ARBA" id="ARBA00004123"/>
    </source>
</evidence>
<dbReference type="PROSITE" id="PS01154">
    <property type="entry name" value="RNA_POL_L_13KD"/>
    <property type="match status" value="1"/>
</dbReference>
<dbReference type="InterPro" id="IPR008193">
    <property type="entry name" value="RNA_pol_Rpb11_13-16kDa_CS"/>
</dbReference>
<name>A0AAV0Q5L0_9ROSI</name>
<evidence type="ECO:0000313" key="9">
    <source>
        <dbReference type="Proteomes" id="UP001154282"/>
    </source>
</evidence>
<dbReference type="GO" id="GO:0003899">
    <property type="term" value="F:DNA-directed RNA polymerase activity"/>
    <property type="evidence" value="ECO:0007669"/>
    <property type="project" value="InterPro"/>
</dbReference>
<comment type="caution">
    <text evidence="8">The sequence shown here is derived from an EMBL/GenBank/DDBJ whole genome shotgun (WGS) entry which is preliminary data.</text>
</comment>
<evidence type="ECO:0000259" key="7">
    <source>
        <dbReference type="Pfam" id="PF13656"/>
    </source>
</evidence>
<dbReference type="GO" id="GO:0006383">
    <property type="term" value="P:transcription by RNA polymerase III"/>
    <property type="evidence" value="ECO:0007669"/>
    <property type="project" value="TreeGrafter"/>
</dbReference>
<dbReference type="InterPro" id="IPR009025">
    <property type="entry name" value="RBP11-like_dimer"/>
</dbReference>
<dbReference type="GO" id="GO:0005666">
    <property type="term" value="C:RNA polymerase III complex"/>
    <property type="evidence" value="ECO:0007669"/>
    <property type="project" value="TreeGrafter"/>
</dbReference>
<organism evidence="8 9">
    <name type="scientific">Linum tenue</name>
    <dbReference type="NCBI Taxonomy" id="586396"/>
    <lineage>
        <taxon>Eukaryota</taxon>
        <taxon>Viridiplantae</taxon>
        <taxon>Streptophyta</taxon>
        <taxon>Embryophyta</taxon>
        <taxon>Tracheophyta</taxon>
        <taxon>Spermatophyta</taxon>
        <taxon>Magnoliopsida</taxon>
        <taxon>eudicotyledons</taxon>
        <taxon>Gunneridae</taxon>
        <taxon>Pentapetalae</taxon>
        <taxon>rosids</taxon>
        <taxon>fabids</taxon>
        <taxon>Malpighiales</taxon>
        <taxon>Linaceae</taxon>
        <taxon>Linum</taxon>
    </lineage>
</organism>
<protein>
    <recommendedName>
        <fullName evidence="2">DNA-directed RNA polymerases I and III subunit RPAC2</fullName>
    </recommendedName>
</protein>
<dbReference type="HAMAP" id="MF_00261">
    <property type="entry name" value="RNApol_arch_Rpo11"/>
    <property type="match status" value="1"/>
</dbReference>
<keyword evidence="3" id="KW-0240">DNA-directed RNA polymerase</keyword>
<evidence type="ECO:0000256" key="3">
    <source>
        <dbReference type="ARBA" id="ARBA00022478"/>
    </source>
</evidence>
<dbReference type="CDD" id="cd07029">
    <property type="entry name" value="RNAP_I_III_AC19"/>
    <property type="match status" value="1"/>
</dbReference>
<dbReference type="InterPro" id="IPR022905">
    <property type="entry name" value="Rpo11-like"/>
</dbReference>
<comment type="subcellular location">
    <subcellularLocation>
        <location evidence="1">Nucleus</location>
    </subcellularLocation>
</comment>
<dbReference type="Pfam" id="PF13656">
    <property type="entry name" value="RNA_pol_L_2"/>
    <property type="match status" value="1"/>
</dbReference>
<keyword evidence="9" id="KW-1185">Reference proteome</keyword>
<dbReference type="EMBL" id="CAMGYJ010000009">
    <property type="protein sequence ID" value="CAI0540319.1"/>
    <property type="molecule type" value="Genomic_DNA"/>
</dbReference>
<evidence type="ECO:0000256" key="5">
    <source>
        <dbReference type="ARBA" id="ARBA00023242"/>
    </source>
</evidence>
<comment type="similarity">
    <text evidence="6">Belongs to the archaeal Rpo11/eukaryotic RPB11/RPC19 RNA polymerase subunit family.</text>
</comment>
<feature type="domain" description="DNA-directed RNA polymerase RBP11-like dimerisation" evidence="7">
    <location>
        <begin position="21"/>
        <end position="91"/>
    </location>
</feature>
<dbReference type="InterPro" id="IPR033898">
    <property type="entry name" value="RNAP_AC19"/>
</dbReference>
<dbReference type="Proteomes" id="UP001154282">
    <property type="component" value="Unassembled WGS sequence"/>
</dbReference>
<dbReference type="InterPro" id="IPR036603">
    <property type="entry name" value="RBP11-like"/>
</dbReference>
<dbReference type="GO" id="GO:0005736">
    <property type="term" value="C:RNA polymerase I complex"/>
    <property type="evidence" value="ECO:0007669"/>
    <property type="project" value="TreeGrafter"/>
</dbReference>
<keyword evidence="4" id="KW-0804">Transcription</keyword>
<proteinExistence type="inferred from homology"/>
<evidence type="ECO:0000256" key="4">
    <source>
        <dbReference type="ARBA" id="ARBA00023163"/>
    </source>
</evidence>
<dbReference type="Gene3D" id="3.30.1360.10">
    <property type="entry name" value="RNA polymerase, RBP11-like subunit"/>
    <property type="match status" value="1"/>
</dbReference>